<keyword evidence="1" id="KW-0175">Coiled coil</keyword>
<dbReference type="Proteomes" id="UP000178380">
    <property type="component" value="Unassembled WGS sequence"/>
</dbReference>
<gene>
    <name evidence="2" type="ORF">A3C58_00360</name>
</gene>
<feature type="coiled-coil region" evidence="1">
    <location>
        <begin position="71"/>
        <end position="98"/>
    </location>
</feature>
<sequence>MNLNLRKLILLSLFILVLPVFIMAEDLAAMCQQISSTENSCQNLSSADCRATLEKCALYYDAQSAEISKDLTKTKQQKDTLQLQISNLRKKVTSLEYQINQGTLMVKDLSIQINDTQDSINSTSFRIEDSQKQISNILQEIYAQDKKPSFIILLEGNLSDFFSNIAYLESLNSKISDLLESTSNLKDYLENQKGKQETEKGQLQKTIQVQSLQKKENEQNKKLQEGYLSLTEEQYQQQLRDKQDADKKASSIKSRIFDLLGVSEAPNFEEAYNIAKYASGVTGVRAALILAILTQESNLGKNVGQCYLKNIQNGDGVKIKTGVFSPKTMSPTRDVPVFLKIIDAINKGKGLIREPMTTPVSCVIYYNGKPYGWGGAMGPSQFIPSTWNLGYGKKVSEITGKVADPWDIRDAFLATGFLLKDNGAKTSEFNAAMKYYCGGSCTKYDKFYGNSVISIANQYEADIKAIGG</sequence>
<name>A0A1G2HUL0_9BACT</name>
<dbReference type="SUPFAM" id="SSF53955">
    <property type="entry name" value="Lysozyme-like"/>
    <property type="match status" value="1"/>
</dbReference>
<dbReference type="InterPro" id="IPR023346">
    <property type="entry name" value="Lysozyme-like_dom_sf"/>
</dbReference>
<dbReference type="STRING" id="1802205.A3C58_00360"/>
<dbReference type="Gene3D" id="6.10.250.3150">
    <property type="match status" value="1"/>
</dbReference>
<protein>
    <recommendedName>
        <fullName evidence="4">Transglycosylase SLT domain-containing protein</fullName>
    </recommendedName>
</protein>
<organism evidence="2 3">
    <name type="scientific">Candidatus Staskawiczbacteria bacterium RIFCSPHIGHO2_02_FULL_34_10</name>
    <dbReference type="NCBI Taxonomy" id="1802205"/>
    <lineage>
        <taxon>Bacteria</taxon>
        <taxon>Candidatus Staskawicziibacteriota</taxon>
    </lineage>
</organism>
<reference evidence="2 3" key="1">
    <citation type="journal article" date="2016" name="Nat. Commun.">
        <title>Thousands of microbial genomes shed light on interconnected biogeochemical processes in an aquifer system.</title>
        <authorList>
            <person name="Anantharaman K."/>
            <person name="Brown C.T."/>
            <person name="Hug L.A."/>
            <person name="Sharon I."/>
            <person name="Castelle C.J."/>
            <person name="Probst A.J."/>
            <person name="Thomas B.C."/>
            <person name="Singh A."/>
            <person name="Wilkins M.J."/>
            <person name="Karaoz U."/>
            <person name="Brodie E.L."/>
            <person name="Williams K.H."/>
            <person name="Hubbard S.S."/>
            <person name="Banfield J.F."/>
        </authorList>
    </citation>
    <scope>NUCLEOTIDE SEQUENCE [LARGE SCALE GENOMIC DNA]</scope>
</reference>
<proteinExistence type="predicted"/>
<evidence type="ECO:0000256" key="1">
    <source>
        <dbReference type="SAM" id="Coils"/>
    </source>
</evidence>
<evidence type="ECO:0008006" key="4">
    <source>
        <dbReference type="Google" id="ProtNLM"/>
    </source>
</evidence>
<evidence type="ECO:0000313" key="2">
    <source>
        <dbReference type="EMBL" id="OGZ65920.1"/>
    </source>
</evidence>
<accession>A0A1G2HUL0</accession>
<evidence type="ECO:0000313" key="3">
    <source>
        <dbReference type="Proteomes" id="UP000178380"/>
    </source>
</evidence>
<dbReference type="EMBL" id="MHOR01000037">
    <property type="protein sequence ID" value="OGZ65920.1"/>
    <property type="molecule type" value="Genomic_DNA"/>
</dbReference>
<comment type="caution">
    <text evidence="2">The sequence shown here is derived from an EMBL/GenBank/DDBJ whole genome shotgun (WGS) entry which is preliminary data.</text>
</comment>
<dbReference type="AlphaFoldDB" id="A0A1G2HUL0"/>